<dbReference type="Proteomes" id="UP000683493">
    <property type="component" value="Chromosome"/>
</dbReference>
<reference evidence="1 2" key="1">
    <citation type="submission" date="2021-06" db="EMBL/GenBank/DDBJ databases">
        <title>Gemonas diversity in paddy soil.</title>
        <authorList>
            <person name="Liu G."/>
        </authorList>
    </citation>
    <scope>NUCLEOTIDE SEQUENCE [LARGE SCALE GENOMIC DNA]</scope>
    <source>
        <strain evidence="1 2">RG29</strain>
    </source>
</reference>
<accession>A0ABX8JE05</accession>
<proteinExistence type="predicted"/>
<evidence type="ECO:0000313" key="2">
    <source>
        <dbReference type="Proteomes" id="UP000683493"/>
    </source>
</evidence>
<dbReference type="PROSITE" id="PS51257">
    <property type="entry name" value="PROKAR_LIPOPROTEIN"/>
    <property type="match status" value="1"/>
</dbReference>
<evidence type="ECO:0000313" key="1">
    <source>
        <dbReference type="EMBL" id="QWV95834.1"/>
    </source>
</evidence>
<dbReference type="Pfam" id="PF17957">
    <property type="entry name" value="Big_7"/>
    <property type="match status" value="1"/>
</dbReference>
<evidence type="ECO:0008006" key="3">
    <source>
        <dbReference type="Google" id="ProtNLM"/>
    </source>
</evidence>
<gene>
    <name evidence="1" type="ORF">KP005_10545</name>
</gene>
<name>A0ABX8JE05_9BACT</name>
<protein>
    <recommendedName>
        <fullName evidence="3">Bacterial Ig-like domain-containing protein</fullName>
    </recommendedName>
</protein>
<dbReference type="EMBL" id="CP076724">
    <property type="protein sequence ID" value="QWV95834.1"/>
    <property type="molecule type" value="Genomic_DNA"/>
</dbReference>
<sequence>MEILKRLLLCGIMLLITSCGGGGRGTPPGNVDSSAPTVFLSGPANGSTVTGITAVTADASDDVGVTRVDFYLNGVKQGSDGTAPYTYLWDPSTLARGSYTWTAKAYDAANNERQSAGVTVTVPVYATMTTVVSGTGAVGTVALAGLPVAAPYGLNFVVTMPAGATLSAVSTSGPYAGSGLASIAGANSLILASSNIASGEIMTVTFANLPVGAQASEFGVALSAVYDGSGNQIQ</sequence>
<organism evidence="1 2">
    <name type="scientific">Geomonas diazotrophica</name>
    <dbReference type="NCBI Taxonomy" id="2843197"/>
    <lineage>
        <taxon>Bacteria</taxon>
        <taxon>Pseudomonadati</taxon>
        <taxon>Thermodesulfobacteriota</taxon>
        <taxon>Desulfuromonadia</taxon>
        <taxon>Geobacterales</taxon>
        <taxon>Geobacteraceae</taxon>
        <taxon>Geomonas</taxon>
    </lineage>
</organism>
<keyword evidence="2" id="KW-1185">Reference proteome</keyword>